<dbReference type="InterPro" id="IPR009014">
    <property type="entry name" value="Transketo_C/PFOR_II"/>
</dbReference>
<feature type="domain" description="Pyruvate flavodoxin/ferredoxin oxidoreductase pyrimidine binding" evidence="3">
    <location>
        <begin position="16"/>
        <end position="240"/>
    </location>
</feature>
<dbReference type="InterPro" id="IPR033412">
    <property type="entry name" value="PFOR_II"/>
</dbReference>
<dbReference type="Gene3D" id="3.40.50.970">
    <property type="match status" value="1"/>
</dbReference>
<dbReference type="Proteomes" id="UP000033115">
    <property type="component" value="Chromosome"/>
</dbReference>
<evidence type="ECO:0000256" key="1">
    <source>
        <dbReference type="ARBA" id="ARBA00009032"/>
    </source>
</evidence>
<dbReference type="EMBL" id="CP009933">
    <property type="protein sequence ID" value="AKA69235.1"/>
    <property type="molecule type" value="Genomic_DNA"/>
</dbReference>
<comment type="similarity">
    <text evidence="1">Belongs to the pyruvate:ferredoxin/flavodoxin oxidoreductase family.</text>
</comment>
<dbReference type="GO" id="GO:0016903">
    <property type="term" value="F:oxidoreductase activity, acting on the aldehyde or oxo group of donors"/>
    <property type="evidence" value="ECO:0007669"/>
    <property type="project" value="UniProtKB-ARBA"/>
</dbReference>
<dbReference type="GO" id="GO:0019752">
    <property type="term" value="P:carboxylic acid metabolic process"/>
    <property type="evidence" value="ECO:0007669"/>
    <property type="project" value="UniProtKB-ARBA"/>
</dbReference>
<keyword evidence="6" id="KW-1185">Reference proteome</keyword>
<dbReference type="SUPFAM" id="SSF52922">
    <property type="entry name" value="TK C-terminal domain-like"/>
    <property type="match status" value="1"/>
</dbReference>
<evidence type="ECO:0000256" key="2">
    <source>
        <dbReference type="ARBA" id="ARBA00023002"/>
    </source>
</evidence>
<proteinExistence type="inferred from homology"/>
<gene>
    <name evidence="5" type="ORF">CSCA_2110</name>
</gene>
<dbReference type="Gene3D" id="3.40.50.920">
    <property type="match status" value="1"/>
</dbReference>
<feature type="domain" description="Pyruvate:ferredoxin oxidoreductase core" evidence="4">
    <location>
        <begin position="262"/>
        <end position="366"/>
    </location>
</feature>
<dbReference type="InterPro" id="IPR029061">
    <property type="entry name" value="THDP-binding"/>
</dbReference>
<dbReference type="RefSeq" id="WP_029163277.1">
    <property type="nucleotide sequence ID" value="NZ_CP009933.1"/>
</dbReference>
<dbReference type="InterPro" id="IPR002880">
    <property type="entry name" value="Pyrv_Fd/Flavodoxin_OxRdtase_N"/>
</dbReference>
<evidence type="ECO:0000313" key="5">
    <source>
        <dbReference type="EMBL" id="AKA69235.1"/>
    </source>
</evidence>
<evidence type="ECO:0000259" key="4">
    <source>
        <dbReference type="Pfam" id="PF17147"/>
    </source>
</evidence>
<dbReference type="GO" id="GO:0006979">
    <property type="term" value="P:response to oxidative stress"/>
    <property type="evidence" value="ECO:0007669"/>
    <property type="project" value="TreeGrafter"/>
</dbReference>
<name>A0A0E3JNG2_CLOSL</name>
<organism evidence="5 6">
    <name type="scientific">Clostridium scatologenes</name>
    <dbReference type="NCBI Taxonomy" id="1548"/>
    <lineage>
        <taxon>Bacteria</taxon>
        <taxon>Bacillati</taxon>
        <taxon>Bacillota</taxon>
        <taxon>Clostridia</taxon>
        <taxon>Eubacteriales</taxon>
        <taxon>Clostridiaceae</taxon>
        <taxon>Clostridium</taxon>
    </lineage>
</organism>
<dbReference type="InterPro" id="IPR050722">
    <property type="entry name" value="Pyruvate:ferred/Flavod_OxRd"/>
</dbReference>
<evidence type="ECO:0000259" key="3">
    <source>
        <dbReference type="Pfam" id="PF01855"/>
    </source>
</evidence>
<dbReference type="KEGG" id="csq:CSCA_2110"/>
<dbReference type="PANTHER" id="PTHR32154">
    <property type="entry name" value="PYRUVATE-FLAVODOXIN OXIDOREDUCTASE-RELATED"/>
    <property type="match status" value="1"/>
</dbReference>
<dbReference type="AlphaFoldDB" id="A0A0E3JNG2"/>
<dbReference type="FunFam" id="3.40.50.970:FF:000012">
    <property type="entry name" value="Pyruvate:ferredoxin (Flavodoxin) oxidoreductase"/>
    <property type="match status" value="1"/>
</dbReference>
<protein>
    <submittedName>
        <fullName evidence="5">Pyruvate synthase subunit porA</fullName>
    </submittedName>
</protein>
<keyword evidence="5" id="KW-0670">Pyruvate</keyword>
<accession>A0A0E3JNG2</accession>
<keyword evidence="2" id="KW-0560">Oxidoreductase</keyword>
<dbReference type="CDD" id="cd07034">
    <property type="entry name" value="TPP_PYR_PFOR_IOR-alpha_like"/>
    <property type="match status" value="1"/>
</dbReference>
<sequence>MAIRERLSGNEAVAIAMKQINPDVVAAFPITPSTEVPQYFSQYVANGQVETEFVPVESEHSAMSACIGSQAAGARTMTATSSCGLALMWEMLYVAASSRLPITLACVNRALTGPININNDHSDSMGARDTGWIQIYSETNQEAYDNFIQAVRIGEHKDVLLPVMVCQDGFITSHAVENIELIEDDKVKAFVGKYEPEDYMLNTKRPISIGPYDTAAYYIEHKRNQAEGMKNAKKVILQVAEEFEKVTGRKYGLFDTYQLEDAEYAIVVVNSTAGTARATIDAMRAEGKKVGMLKIRVFRPFPMEEIADALKHVKVIAVMDKAEGFSAAGGPLFAEVRSALYDAKERPMMINYVYGLGGRDVRTSDIATVYKDLFKTLKDGQVNEVYKYLGVRE</sequence>
<dbReference type="SUPFAM" id="SSF52518">
    <property type="entry name" value="Thiamin diphosphate-binding fold (THDP-binding)"/>
    <property type="match status" value="1"/>
</dbReference>
<dbReference type="STRING" id="1548.CSCA_2110"/>
<dbReference type="HOGENOM" id="CLU_002569_5_0_9"/>
<dbReference type="FunFam" id="3.40.50.920:FF:000010">
    <property type="entry name" value="Pyruvate ferredoxin oxidoreductase, alpha subunit"/>
    <property type="match status" value="1"/>
</dbReference>
<dbReference type="PANTHER" id="PTHR32154:SF0">
    <property type="entry name" value="PYRUVATE-FLAVODOXIN OXIDOREDUCTASE-RELATED"/>
    <property type="match status" value="1"/>
</dbReference>
<reference evidence="5 6" key="1">
    <citation type="journal article" date="2015" name="J. Biotechnol.">
        <title>Complete genome sequence of a malodorant-producing acetogen, Clostridium scatologenes ATCC 25775(T).</title>
        <authorList>
            <person name="Zhu Z."/>
            <person name="Guo T."/>
            <person name="Zheng H."/>
            <person name="Song T."/>
            <person name="Ouyang P."/>
            <person name="Xie J."/>
        </authorList>
    </citation>
    <scope>NUCLEOTIDE SEQUENCE [LARGE SCALE GENOMIC DNA]</scope>
    <source>
        <strain evidence="5 6">ATCC 25775</strain>
    </source>
</reference>
<dbReference type="Pfam" id="PF01855">
    <property type="entry name" value="POR_N"/>
    <property type="match status" value="1"/>
</dbReference>
<dbReference type="Pfam" id="PF17147">
    <property type="entry name" value="PFOR_II"/>
    <property type="match status" value="1"/>
</dbReference>
<evidence type="ECO:0000313" key="6">
    <source>
        <dbReference type="Proteomes" id="UP000033115"/>
    </source>
</evidence>